<evidence type="ECO:0000256" key="1">
    <source>
        <dbReference type="ARBA" id="ARBA00003121"/>
    </source>
</evidence>
<evidence type="ECO:0000256" key="6">
    <source>
        <dbReference type="ARBA" id="ARBA00022605"/>
    </source>
</evidence>
<dbReference type="PROSITE" id="PS51671">
    <property type="entry name" value="ACT"/>
    <property type="match status" value="1"/>
</dbReference>
<evidence type="ECO:0000313" key="20">
    <source>
        <dbReference type="EMBL" id="MBJ7594616.1"/>
    </source>
</evidence>
<dbReference type="InterPro" id="IPR005260">
    <property type="entry name" value="Asp_kin_monofn"/>
</dbReference>
<dbReference type="FunFam" id="3.30.2130.10:FF:000001">
    <property type="entry name" value="Bifunctional aspartokinase/homoserine dehydrogenase"/>
    <property type="match status" value="1"/>
</dbReference>
<evidence type="ECO:0000256" key="15">
    <source>
        <dbReference type="ARBA" id="ARBA00063835"/>
    </source>
</evidence>
<dbReference type="SUPFAM" id="SSF53633">
    <property type="entry name" value="Carbamate kinase-like"/>
    <property type="match status" value="1"/>
</dbReference>
<dbReference type="InterPro" id="IPR054352">
    <property type="entry name" value="ACT_Aspartokinase"/>
</dbReference>
<comment type="caution">
    <text evidence="20">The sequence shown here is derived from an EMBL/GenBank/DDBJ whole genome shotgun (WGS) entry which is preliminary data.</text>
</comment>
<dbReference type="AlphaFoldDB" id="A0A934K1T0"/>
<keyword evidence="7 17" id="KW-0808">Transferase</keyword>
<dbReference type="RefSeq" id="WP_337310964.1">
    <property type="nucleotide sequence ID" value="NZ_JAEKNS010000074.1"/>
</dbReference>
<feature type="binding site" evidence="16">
    <location>
        <begin position="172"/>
        <end position="173"/>
    </location>
    <ligand>
        <name>ATP</name>
        <dbReference type="ChEBI" id="CHEBI:30616"/>
    </ligand>
</feature>
<reference evidence="20 21" key="1">
    <citation type="submission" date="2020-10" db="EMBL/GenBank/DDBJ databases">
        <title>Ca. Dormibacterota MAGs.</title>
        <authorList>
            <person name="Montgomery K."/>
        </authorList>
    </citation>
    <scope>NUCLEOTIDE SEQUENCE [LARGE SCALE GENOMIC DNA]</scope>
    <source>
        <strain evidence="20">SC8812_S17_18</strain>
    </source>
</reference>
<keyword evidence="13" id="KW-0457">Lysine biosynthesis</keyword>
<dbReference type="PANTHER" id="PTHR21499">
    <property type="entry name" value="ASPARTATE KINASE"/>
    <property type="match status" value="1"/>
</dbReference>
<evidence type="ECO:0000256" key="10">
    <source>
        <dbReference type="ARBA" id="ARBA00022777"/>
    </source>
</evidence>
<dbReference type="InterPro" id="IPR036393">
    <property type="entry name" value="AceGlu_kinase-like_sf"/>
</dbReference>
<keyword evidence="9 16" id="KW-0547">Nucleotide-binding</keyword>
<evidence type="ECO:0000313" key="21">
    <source>
        <dbReference type="Proteomes" id="UP000606991"/>
    </source>
</evidence>
<dbReference type="NCBIfam" id="NF005154">
    <property type="entry name" value="PRK06635.1-2"/>
    <property type="match status" value="1"/>
</dbReference>
<evidence type="ECO:0000256" key="18">
    <source>
        <dbReference type="RuleBase" id="RU004249"/>
    </source>
</evidence>
<comment type="catalytic activity">
    <reaction evidence="14 17">
        <text>L-aspartate + ATP = 4-phospho-L-aspartate + ADP</text>
        <dbReference type="Rhea" id="RHEA:23776"/>
        <dbReference type="ChEBI" id="CHEBI:29991"/>
        <dbReference type="ChEBI" id="CHEBI:30616"/>
        <dbReference type="ChEBI" id="CHEBI:57535"/>
        <dbReference type="ChEBI" id="CHEBI:456216"/>
        <dbReference type="EC" id="2.7.2.4"/>
    </reaction>
</comment>
<dbReference type="GO" id="GO:0005829">
    <property type="term" value="C:cytosol"/>
    <property type="evidence" value="ECO:0007669"/>
    <property type="project" value="TreeGrafter"/>
</dbReference>
<comment type="function">
    <text evidence="1">Catalyzes the phosphorylation of the beta-carboxyl group of aspartic acid with ATP to yield 4-phospho-L-aspartate, which is involved in the branched biosynthetic pathway leading to the biosynthesis of amino acids threonine, isoleucine and methionine.</text>
</comment>
<evidence type="ECO:0000256" key="17">
    <source>
        <dbReference type="RuleBase" id="RU003448"/>
    </source>
</evidence>
<sequence length="404" mass="42772">MTVVQKYGGSSVAGIDQLSAVAQRVAATRRTTDRVVVVVSAMGDTTDELTALAHQLDDDPPSREMDMLLSTGETVTAPLLAMALHARGVDAVSLTGMQAGIRTSGAHRSARITDIVPERVIEQLAAGRVVIVAGFQGATDQLDITTLGRGGSDTTAVALAVALRAHECEIFTDVEGIHSADPRVVSEARPMAEIGYDEMLELASAGATVMHPRAVEIGEAYSMPIRVRSAFVDSPGTLIHRQQDMEDRPKVRGIAHETDVAKVTLLGVPDRPGIAAAVFGPLGQAHINIDIVVQNVSHSGHTDLSFTLAESELARAQSVLERVVGEVGADGYDADRDIAKVTVVGSGILGAPGVFARICEALADQSINIRMISTGEMRVTCIIDRARIEDAVRALHRAFELELL</sequence>
<evidence type="ECO:0000256" key="13">
    <source>
        <dbReference type="ARBA" id="ARBA00023154"/>
    </source>
</evidence>
<comment type="similarity">
    <text evidence="5 17">Belongs to the aspartokinase family.</text>
</comment>
<proteinExistence type="inferred from homology"/>
<dbReference type="PIRSF" id="PIRSF000726">
    <property type="entry name" value="Asp_kin"/>
    <property type="match status" value="1"/>
</dbReference>
<keyword evidence="6 18" id="KW-0028">Amino-acid biosynthesis</keyword>
<dbReference type="Proteomes" id="UP000606991">
    <property type="component" value="Unassembled WGS sequence"/>
</dbReference>
<feature type="binding site" evidence="16">
    <location>
        <begin position="6"/>
        <end position="9"/>
    </location>
    <ligand>
        <name>ATP</name>
        <dbReference type="ChEBI" id="CHEBI:30616"/>
    </ligand>
</feature>
<comment type="subunit">
    <text evidence="15">Tetramer consisting of 2 isoforms Alpha (catalytic and regulation) and of a homodimer of 2 isoforms Beta (regulation).</text>
</comment>
<accession>A0A934K1T0</accession>
<dbReference type="InterPro" id="IPR018042">
    <property type="entry name" value="Aspartate_kinase_CS"/>
</dbReference>
<protein>
    <recommendedName>
        <fullName evidence="17">Aspartokinase</fullName>
        <ecNumber evidence="17">2.7.2.4</ecNumber>
    </recommendedName>
</protein>
<comment type="pathway">
    <text evidence="3 18">Amino-acid biosynthesis; L-methionine biosynthesis via de novo pathway; L-homoserine from L-aspartate: step 1/3.</text>
</comment>
<dbReference type="CDD" id="cd04261">
    <property type="entry name" value="AAK_AKii-LysC-BS"/>
    <property type="match status" value="1"/>
</dbReference>
<dbReference type="GO" id="GO:0009090">
    <property type="term" value="P:homoserine biosynthetic process"/>
    <property type="evidence" value="ECO:0007669"/>
    <property type="project" value="TreeGrafter"/>
</dbReference>
<gene>
    <name evidence="20" type="ORF">JF886_07085</name>
</gene>
<dbReference type="Pfam" id="PF22468">
    <property type="entry name" value="ACT_9"/>
    <property type="match status" value="1"/>
</dbReference>
<dbReference type="GO" id="GO:0005524">
    <property type="term" value="F:ATP binding"/>
    <property type="evidence" value="ECO:0007669"/>
    <property type="project" value="UniProtKB-KW"/>
</dbReference>
<dbReference type="GO" id="GO:0009089">
    <property type="term" value="P:lysine biosynthetic process via diaminopimelate"/>
    <property type="evidence" value="ECO:0007669"/>
    <property type="project" value="InterPro"/>
</dbReference>
<dbReference type="NCBIfam" id="TIGR00657">
    <property type="entry name" value="asp_kinases"/>
    <property type="match status" value="1"/>
</dbReference>
<dbReference type="NCBIfam" id="NF005155">
    <property type="entry name" value="PRK06635.1-4"/>
    <property type="match status" value="1"/>
</dbReference>
<dbReference type="Pfam" id="PF00696">
    <property type="entry name" value="AA_kinase"/>
    <property type="match status" value="1"/>
</dbReference>
<keyword evidence="12" id="KW-0220">Diaminopimelate biosynthesis</keyword>
<dbReference type="NCBIfam" id="TIGR00656">
    <property type="entry name" value="asp_kin_monofn"/>
    <property type="match status" value="1"/>
</dbReference>
<keyword evidence="11 16" id="KW-0067">ATP-binding</keyword>
<feature type="domain" description="ACT" evidence="19">
    <location>
        <begin position="263"/>
        <end position="346"/>
    </location>
</feature>
<evidence type="ECO:0000256" key="11">
    <source>
        <dbReference type="ARBA" id="ARBA00022840"/>
    </source>
</evidence>
<evidence type="ECO:0000256" key="7">
    <source>
        <dbReference type="ARBA" id="ARBA00022679"/>
    </source>
</evidence>
<evidence type="ECO:0000256" key="4">
    <source>
        <dbReference type="ARBA" id="ARBA00005139"/>
    </source>
</evidence>
<keyword evidence="8" id="KW-0677">Repeat</keyword>
<dbReference type="PROSITE" id="PS00324">
    <property type="entry name" value="ASPARTOKINASE"/>
    <property type="match status" value="1"/>
</dbReference>
<organism evidence="20 21">
    <name type="scientific">Candidatus Aeolococcus gillhamiae</name>
    <dbReference type="NCBI Taxonomy" id="3127015"/>
    <lineage>
        <taxon>Bacteria</taxon>
        <taxon>Bacillati</taxon>
        <taxon>Candidatus Dormiibacterota</taxon>
        <taxon>Candidatus Dormibacteria</taxon>
        <taxon>Candidatus Aeolococcales</taxon>
        <taxon>Candidatus Aeolococcaceae</taxon>
        <taxon>Candidatus Aeolococcus</taxon>
    </lineage>
</organism>
<comment type="pathway">
    <text evidence="2 18">Amino-acid biosynthesis; L-lysine biosynthesis via DAP pathway; (S)-tetrahydrodipicolinate from L-aspartate: step 1/4.</text>
</comment>
<name>A0A934K1T0_9BACT</name>
<feature type="binding site" evidence="16">
    <location>
        <position position="183"/>
    </location>
    <ligand>
        <name>ATP</name>
        <dbReference type="ChEBI" id="CHEBI:30616"/>
    </ligand>
</feature>
<evidence type="ECO:0000256" key="12">
    <source>
        <dbReference type="ARBA" id="ARBA00022915"/>
    </source>
</evidence>
<evidence type="ECO:0000256" key="3">
    <source>
        <dbReference type="ARBA" id="ARBA00004986"/>
    </source>
</evidence>
<feature type="binding site" evidence="16">
    <location>
        <position position="46"/>
    </location>
    <ligand>
        <name>substrate</name>
    </ligand>
</feature>
<evidence type="ECO:0000256" key="9">
    <source>
        <dbReference type="ARBA" id="ARBA00022741"/>
    </source>
</evidence>
<dbReference type="InterPro" id="IPR002912">
    <property type="entry name" value="ACT_dom"/>
</dbReference>
<dbReference type="InterPro" id="IPR041740">
    <property type="entry name" value="AKii-LysC-BS"/>
</dbReference>
<keyword evidence="10 17" id="KW-0418">Kinase</keyword>
<evidence type="ECO:0000256" key="16">
    <source>
        <dbReference type="PIRSR" id="PIRSR000726-1"/>
    </source>
</evidence>
<dbReference type="SUPFAM" id="SSF55021">
    <property type="entry name" value="ACT-like"/>
    <property type="match status" value="2"/>
</dbReference>
<comment type="pathway">
    <text evidence="4 18">Amino-acid biosynthesis; L-threonine biosynthesis; L-threonine from L-aspartate: step 1/5.</text>
</comment>
<evidence type="ECO:0000256" key="5">
    <source>
        <dbReference type="ARBA" id="ARBA00010122"/>
    </source>
</evidence>
<dbReference type="Gene3D" id="3.40.1160.10">
    <property type="entry name" value="Acetylglutamate kinase-like"/>
    <property type="match status" value="1"/>
</dbReference>
<dbReference type="InterPro" id="IPR045865">
    <property type="entry name" value="ACT-like_dom_sf"/>
</dbReference>
<dbReference type="Pfam" id="PF01842">
    <property type="entry name" value="ACT"/>
    <property type="match status" value="1"/>
</dbReference>
<dbReference type="Gene3D" id="3.30.2130.10">
    <property type="entry name" value="VC0802-like"/>
    <property type="match status" value="1"/>
</dbReference>
<evidence type="ECO:0000256" key="8">
    <source>
        <dbReference type="ARBA" id="ARBA00022737"/>
    </source>
</evidence>
<dbReference type="PANTHER" id="PTHR21499:SF3">
    <property type="entry name" value="ASPARTOKINASE"/>
    <property type="match status" value="1"/>
</dbReference>
<dbReference type="EC" id="2.7.2.4" evidence="17"/>
<dbReference type="InterPro" id="IPR001341">
    <property type="entry name" value="Asp_kinase"/>
</dbReference>
<dbReference type="FunFam" id="3.40.1160.10:FF:000002">
    <property type="entry name" value="Aspartokinase"/>
    <property type="match status" value="1"/>
</dbReference>
<dbReference type="InterPro" id="IPR001048">
    <property type="entry name" value="Asp/Glu/Uridylate_kinase"/>
</dbReference>
<evidence type="ECO:0000256" key="2">
    <source>
        <dbReference type="ARBA" id="ARBA00004766"/>
    </source>
</evidence>
<dbReference type="EMBL" id="JAEKNS010000074">
    <property type="protein sequence ID" value="MBJ7594616.1"/>
    <property type="molecule type" value="Genomic_DNA"/>
</dbReference>
<evidence type="ECO:0000259" key="19">
    <source>
        <dbReference type="PROSITE" id="PS51671"/>
    </source>
</evidence>
<dbReference type="GO" id="GO:0019877">
    <property type="term" value="P:diaminopimelate biosynthetic process"/>
    <property type="evidence" value="ECO:0007669"/>
    <property type="project" value="UniProtKB-KW"/>
</dbReference>
<evidence type="ECO:0000256" key="14">
    <source>
        <dbReference type="ARBA" id="ARBA00047872"/>
    </source>
</evidence>
<dbReference type="CDD" id="cd04913">
    <property type="entry name" value="ACT_AKii-LysC-BS-like_1"/>
    <property type="match status" value="1"/>
</dbReference>
<dbReference type="CDD" id="cd04923">
    <property type="entry name" value="ACT_AK-LysC-DapG-like_2"/>
    <property type="match status" value="1"/>
</dbReference>
<dbReference type="GO" id="GO:0004072">
    <property type="term" value="F:aspartate kinase activity"/>
    <property type="evidence" value="ECO:0007669"/>
    <property type="project" value="UniProtKB-EC"/>
</dbReference>
<feature type="binding site" evidence="16">
    <location>
        <position position="73"/>
    </location>
    <ligand>
        <name>substrate</name>
    </ligand>
</feature>